<keyword evidence="2" id="KW-1185">Reference proteome</keyword>
<accession>A0A068RL14</accession>
<dbReference type="EMBL" id="CBTN010000007">
    <property type="protein sequence ID" value="CDH50674.1"/>
    <property type="molecule type" value="Genomic_DNA"/>
</dbReference>
<dbReference type="AlphaFoldDB" id="A0A068RL14"/>
<dbReference type="Proteomes" id="UP000027586">
    <property type="component" value="Unassembled WGS sequence"/>
</dbReference>
<evidence type="ECO:0000313" key="1">
    <source>
        <dbReference type="EMBL" id="CDH50674.1"/>
    </source>
</evidence>
<dbReference type="VEuPathDB" id="FungiDB:LCOR_02380.1"/>
<sequence length="186" mass="21174">MLINPHWGDTVPNAVTASGLRLKMDLRLMDFADNNIPNYGCDEVVVEVFRHKYYKVKLKTIIAAKTHLNQILECHNSSLTDIPSITCPFILISGYEVSLYSMYIPCPGLYFLDSLRHAWFPTTNDATTKHEIRNTLALLGCYVELCTSVKARSQEERDSHKVHSRKMMNDLTGIFFVVCLTLSLTK</sequence>
<comment type="caution">
    <text evidence="1">The sequence shown here is derived from an EMBL/GenBank/DDBJ whole genome shotgun (WGS) entry which is preliminary data.</text>
</comment>
<organism evidence="1 2">
    <name type="scientific">Lichtheimia corymbifera JMRC:FSU:9682</name>
    <dbReference type="NCBI Taxonomy" id="1263082"/>
    <lineage>
        <taxon>Eukaryota</taxon>
        <taxon>Fungi</taxon>
        <taxon>Fungi incertae sedis</taxon>
        <taxon>Mucoromycota</taxon>
        <taxon>Mucoromycotina</taxon>
        <taxon>Mucoromycetes</taxon>
        <taxon>Mucorales</taxon>
        <taxon>Lichtheimiaceae</taxon>
        <taxon>Lichtheimia</taxon>
    </lineage>
</organism>
<dbReference type="OrthoDB" id="2276011at2759"/>
<gene>
    <name evidence="1" type="ORF">LCOR_02380.1</name>
</gene>
<reference evidence="1" key="1">
    <citation type="submission" date="2013-08" db="EMBL/GenBank/DDBJ databases">
        <title>Gene expansion shapes genome architecture in the human pathogen Lichtheimia corymbifera: an evolutionary genomics analysis in the ancient terrestrial Mucorales (Mucoromycotina).</title>
        <authorList>
            <person name="Schwartze V.U."/>
            <person name="Winter S."/>
            <person name="Shelest E."/>
            <person name="Marcet-Houben M."/>
            <person name="Horn F."/>
            <person name="Wehner S."/>
            <person name="Hoffmann K."/>
            <person name="Riege K."/>
            <person name="Sammeth M."/>
            <person name="Nowrousian M."/>
            <person name="Valiante V."/>
            <person name="Linde J."/>
            <person name="Jacobsen I.D."/>
            <person name="Marz M."/>
            <person name="Brakhage A.A."/>
            <person name="Gabaldon T."/>
            <person name="Bocker S."/>
            <person name="Voigt K."/>
        </authorList>
    </citation>
    <scope>NUCLEOTIDE SEQUENCE [LARGE SCALE GENOMIC DNA]</scope>
    <source>
        <strain evidence="1">FSU 9682</strain>
    </source>
</reference>
<protein>
    <submittedName>
        <fullName evidence="1">Uncharacterized protein</fullName>
    </submittedName>
</protein>
<evidence type="ECO:0000313" key="2">
    <source>
        <dbReference type="Proteomes" id="UP000027586"/>
    </source>
</evidence>
<name>A0A068RL14_9FUNG</name>
<proteinExistence type="predicted"/>